<comment type="caution">
    <text evidence="1">The sequence shown here is derived from an EMBL/GenBank/DDBJ whole genome shotgun (WGS) entry which is preliminary data.</text>
</comment>
<reference evidence="1" key="1">
    <citation type="journal article" date="2014" name="Front. Microbiol.">
        <title>High frequency of phylogenetically diverse reductive dehalogenase-homologous genes in deep subseafloor sedimentary metagenomes.</title>
        <authorList>
            <person name="Kawai M."/>
            <person name="Futagami T."/>
            <person name="Toyoda A."/>
            <person name="Takaki Y."/>
            <person name="Nishi S."/>
            <person name="Hori S."/>
            <person name="Arai W."/>
            <person name="Tsubouchi T."/>
            <person name="Morono Y."/>
            <person name="Uchiyama I."/>
            <person name="Ito T."/>
            <person name="Fujiyama A."/>
            <person name="Inagaki F."/>
            <person name="Takami H."/>
        </authorList>
    </citation>
    <scope>NUCLEOTIDE SEQUENCE</scope>
    <source>
        <strain evidence="1">Expedition CK06-06</strain>
    </source>
</reference>
<protein>
    <submittedName>
        <fullName evidence="1">Uncharacterized protein</fullName>
    </submittedName>
</protein>
<proteinExistence type="predicted"/>
<organism evidence="1">
    <name type="scientific">marine sediment metagenome</name>
    <dbReference type="NCBI Taxonomy" id="412755"/>
    <lineage>
        <taxon>unclassified sequences</taxon>
        <taxon>metagenomes</taxon>
        <taxon>ecological metagenomes</taxon>
    </lineage>
</organism>
<feature type="non-terminal residue" evidence="1">
    <location>
        <position position="1"/>
    </location>
</feature>
<accession>X1DAC4</accession>
<dbReference type="EMBL" id="BART01030536">
    <property type="protein sequence ID" value="GAH17731.1"/>
    <property type="molecule type" value="Genomic_DNA"/>
</dbReference>
<feature type="non-terminal residue" evidence="1">
    <location>
        <position position="262"/>
    </location>
</feature>
<evidence type="ECO:0000313" key="1">
    <source>
        <dbReference type="EMBL" id="GAH17731.1"/>
    </source>
</evidence>
<dbReference type="AlphaFoldDB" id="X1DAC4"/>
<sequence length="262" mass="29916">FDRDFPEMREHLSHAYILDWDLPQSVTPGLYWLTVEADPNDSDQSYWELGCRLGAGTTKHTDAFISWPVVWAAFDMYYWIADLPERSKKWLFQYKGQLYMAEKPDKSTAPTVYMNGYRGVATGVHTESTIQDTTQSWEIDELVGSVIAVVHPDEPFYEPHIVVANTADTIEIETEWDIPIVDAETLYGILGAKKWVPLGGTPTALDFPITDRPLPVEDYVTYCQGAKGDIQIHRESNIAGVWTLEWDEFNGDEAYRLLIDRT</sequence>
<name>X1DAC4_9ZZZZ</name>
<gene>
    <name evidence="1" type="ORF">S01H4_53281</name>
</gene>